<dbReference type="Pfam" id="PF00139">
    <property type="entry name" value="Lectin_legB"/>
    <property type="match status" value="1"/>
</dbReference>
<feature type="chain" id="PRO_5017722667" description="Legume lectin domain-containing protein" evidence="1">
    <location>
        <begin position="20"/>
        <end position="274"/>
    </location>
</feature>
<keyword evidence="1" id="KW-0732">Signal</keyword>
<dbReference type="CDD" id="cd01951">
    <property type="entry name" value="lectin_L-type"/>
    <property type="match status" value="1"/>
</dbReference>
<dbReference type="EMBL" id="QUOU01000001">
    <property type="protein sequence ID" value="REL26411.1"/>
    <property type="molecule type" value="Genomic_DNA"/>
</dbReference>
<dbReference type="InterPro" id="IPR050258">
    <property type="entry name" value="Leguminous_Lectin"/>
</dbReference>
<organism evidence="3 4">
    <name type="scientific">Thalassotalea euphylliae</name>
    <dbReference type="NCBI Taxonomy" id="1655234"/>
    <lineage>
        <taxon>Bacteria</taxon>
        <taxon>Pseudomonadati</taxon>
        <taxon>Pseudomonadota</taxon>
        <taxon>Gammaproteobacteria</taxon>
        <taxon>Alteromonadales</taxon>
        <taxon>Colwelliaceae</taxon>
        <taxon>Thalassotalea</taxon>
    </lineage>
</organism>
<proteinExistence type="predicted"/>
<evidence type="ECO:0000259" key="2">
    <source>
        <dbReference type="Pfam" id="PF00139"/>
    </source>
</evidence>
<dbReference type="AlphaFoldDB" id="A0A3E0TP74"/>
<dbReference type="SUPFAM" id="SSF49899">
    <property type="entry name" value="Concanavalin A-like lectins/glucanases"/>
    <property type="match status" value="1"/>
</dbReference>
<evidence type="ECO:0000313" key="3">
    <source>
        <dbReference type="EMBL" id="REL26411.1"/>
    </source>
</evidence>
<dbReference type="Proteomes" id="UP000256478">
    <property type="component" value="Unassembled WGS sequence"/>
</dbReference>
<dbReference type="PANTHER" id="PTHR32401">
    <property type="entry name" value="CONCANAVALIN A-LIKE LECTIN FAMILY PROTEIN"/>
    <property type="match status" value="1"/>
</dbReference>
<gene>
    <name evidence="3" type="ORF">DXX93_07350</name>
</gene>
<protein>
    <recommendedName>
        <fullName evidence="2">Legume lectin domain-containing protein</fullName>
    </recommendedName>
</protein>
<dbReference type="PANTHER" id="PTHR32401:SF48">
    <property type="entry name" value="LEGUME LECTIN DOMAIN-CONTAINING PROTEIN"/>
    <property type="match status" value="1"/>
</dbReference>
<dbReference type="RefSeq" id="WP_116007528.1">
    <property type="nucleotide sequence ID" value="NZ_QUOU01000001.1"/>
</dbReference>
<sequence>MKKLASIIAISLLSLPASAGIISSQTDFSDTSAWQLNSDASQNNNRLALTQGLSQSGSAFLRSPISLLNDTSFSAFFTFEISQPVGLTDVDGFQGADGLVFVVQTNDTNVGSQGLGIGYQGIANSIGIEFDTWTNTSLGDVDGNHVGINLGGNSQSVAQASESSAFNTGGIWSAWIDYDGINDLLEVRWSDTGTRSADAGLSLSVDLTSELGSNDAFFGFTSGTAAGGGLHEVISYEFRNTFAPIPSVTAIDAPSALALMFAGLAGLGVRRKSQ</sequence>
<dbReference type="InterPro" id="IPR013320">
    <property type="entry name" value="ConA-like_dom_sf"/>
</dbReference>
<accession>A0A3E0TP74</accession>
<dbReference type="GO" id="GO:0030246">
    <property type="term" value="F:carbohydrate binding"/>
    <property type="evidence" value="ECO:0007669"/>
    <property type="project" value="InterPro"/>
</dbReference>
<feature type="signal peptide" evidence="1">
    <location>
        <begin position="1"/>
        <end position="19"/>
    </location>
</feature>
<evidence type="ECO:0000256" key="1">
    <source>
        <dbReference type="SAM" id="SignalP"/>
    </source>
</evidence>
<dbReference type="OrthoDB" id="8901610at2"/>
<evidence type="ECO:0000313" key="4">
    <source>
        <dbReference type="Proteomes" id="UP000256478"/>
    </source>
</evidence>
<reference evidence="3 4" key="1">
    <citation type="submission" date="2018-08" db="EMBL/GenBank/DDBJ databases">
        <title>Thalassotalea euphylliae genome.</title>
        <authorList>
            <person name="Summers S."/>
            <person name="Rice S.A."/>
            <person name="Freckelton M.L."/>
            <person name="Nedved B.T."/>
            <person name="Hadfield M.G."/>
        </authorList>
    </citation>
    <scope>NUCLEOTIDE SEQUENCE [LARGE SCALE GENOMIC DNA]</scope>
    <source>
        <strain evidence="3 4">H1</strain>
    </source>
</reference>
<comment type="caution">
    <text evidence="3">The sequence shown here is derived from an EMBL/GenBank/DDBJ whole genome shotgun (WGS) entry which is preliminary data.</text>
</comment>
<name>A0A3E0TP74_9GAMM</name>
<feature type="domain" description="Legume lectin" evidence="2">
    <location>
        <begin position="27"/>
        <end position="244"/>
    </location>
</feature>
<dbReference type="InterPro" id="IPR001220">
    <property type="entry name" value="Legume_lectin_dom"/>
</dbReference>
<dbReference type="Gene3D" id="2.60.120.200">
    <property type="match status" value="1"/>
</dbReference>
<dbReference type="InterPro" id="IPR056573">
    <property type="entry name" value="Lectin_L-type_dom"/>
</dbReference>